<organism evidence="1">
    <name type="scientific">Chromera velia CCMP2878</name>
    <dbReference type="NCBI Taxonomy" id="1169474"/>
    <lineage>
        <taxon>Eukaryota</taxon>
        <taxon>Sar</taxon>
        <taxon>Alveolata</taxon>
        <taxon>Colpodellida</taxon>
        <taxon>Chromeraceae</taxon>
        <taxon>Chromera</taxon>
    </lineage>
</organism>
<sequence length="206" mass="22390">MEIIYHFPKAIGIFWWDAGSCLIWWDQGTQVGEQLFFFGYLVSCGFSLLTGGTSVFRVCGVSEHLNTHHPAVDPSPSGEQSPTEQTGPICSVSVSAVLDSGDGNWGRTVVTEVGKEAVEVPEEVRIRERLLEAVLLSVPVPARSVGVMEGDEEGVIYDDFELCEEVCAVVLINRPDGSKKFIETGDGFLEEALIGEPNGVDVVFHT</sequence>
<evidence type="ECO:0000313" key="1">
    <source>
        <dbReference type="EMBL" id="CEM46415.1"/>
    </source>
</evidence>
<gene>
    <name evidence="1" type="ORF">Cvel_7891</name>
</gene>
<protein>
    <submittedName>
        <fullName evidence="1">Uncharacterized protein</fullName>
    </submittedName>
</protein>
<dbReference type="EMBL" id="CDMZ01003451">
    <property type="protein sequence ID" value="CEM46415.1"/>
    <property type="molecule type" value="Genomic_DNA"/>
</dbReference>
<dbReference type="AlphaFoldDB" id="A0A0G4HQ52"/>
<name>A0A0G4HQ52_9ALVE</name>
<reference evidence="1" key="1">
    <citation type="submission" date="2014-11" db="EMBL/GenBank/DDBJ databases">
        <authorList>
            <person name="Otto D Thomas"/>
            <person name="Naeem Raeece"/>
        </authorList>
    </citation>
    <scope>NUCLEOTIDE SEQUENCE</scope>
</reference>
<proteinExistence type="predicted"/>
<dbReference type="VEuPathDB" id="CryptoDB:Cvel_7891"/>
<accession>A0A0G4HQ52</accession>